<dbReference type="EMBL" id="JAOVZO020000018">
    <property type="protein sequence ID" value="MDC8014374.1"/>
    <property type="molecule type" value="Genomic_DNA"/>
</dbReference>
<dbReference type="Proteomes" id="UP001139971">
    <property type="component" value="Unassembled WGS sequence"/>
</dbReference>
<name>A0A9X3YMF3_9GAMM</name>
<sequence>MTYADNRTRSATIDDAGDIRSVTDEYSEVTRYGYDALRRLTSITYPANDTVAWYPTTIQYERVGTELGVAGTHWKQTTTTGSARKITHYDQRLRPAVTSEVDIAVPSTQRYVRRGYDYAGRDSVRVVSVGECVDERRNDDDVRRARPRHRHQPDLRTRPADDEHALRRRFPEAVRQCARQDHDDAVPGVRRTGRIVAGRDRRTRERPRRRSVATCSASRRA</sequence>
<dbReference type="InterPro" id="IPR006530">
    <property type="entry name" value="YD"/>
</dbReference>
<organism evidence="2 3">
    <name type="scientific">Tahibacter soli</name>
    <dbReference type="NCBI Taxonomy" id="2983605"/>
    <lineage>
        <taxon>Bacteria</taxon>
        <taxon>Pseudomonadati</taxon>
        <taxon>Pseudomonadota</taxon>
        <taxon>Gammaproteobacteria</taxon>
        <taxon>Lysobacterales</taxon>
        <taxon>Rhodanobacteraceae</taxon>
        <taxon>Tahibacter</taxon>
    </lineage>
</organism>
<dbReference type="Pfam" id="PF05593">
    <property type="entry name" value="RHS_repeat"/>
    <property type="match status" value="1"/>
</dbReference>
<comment type="caution">
    <text evidence="2">The sequence shown here is derived from an EMBL/GenBank/DDBJ whole genome shotgun (WGS) entry which is preliminary data.</text>
</comment>
<evidence type="ECO:0000313" key="2">
    <source>
        <dbReference type="EMBL" id="MDC8014374.1"/>
    </source>
</evidence>
<keyword evidence="3" id="KW-1185">Reference proteome</keyword>
<feature type="region of interest" description="Disordered" evidence="1">
    <location>
        <begin position="136"/>
        <end position="166"/>
    </location>
</feature>
<protein>
    <submittedName>
        <fullName evidence="2">RHS repeat protein</fullName>
    </submittedName>
</protein>
<dbReference type="NCBIfam" id="TIGR01643">
    <property type="entry name" value="YD_repeat_2x"/>
    <property type="match status" value="1"/>
</dbReference>
<gene>
    <name evidence="2" type="ORF">OD750_017645</name>
</gene>
<dbReference type="RefSeq" id="WP_272842021.1">
    <property type="nucleotide sequence ID" value="NZ_JAOVZO020000018.1"/>
</dbReference>
<evidence type="ECO:0000313" key="3">
    <source>
        <dbReference type="Proteomes" id="UP001139971"/>
    </source>
</evidence>
<reference evidence="2" key="1">
    <citation type="submission" date="2023-02" db="EMBL/GenBank/DDBJ databases">
        <title>Tahibacter soli sp. nov. isolated from soil.</title>
        <authorList>
            <person name="Baek J.H."/>
            <person name="Lee J.K."/>
            <person name="Choi D.G."/>
            <person name="Jeon C.O."/>
        </authorList>
    </citation>
    <scope>NUCLEOTIDE SEQUENCE</scope>
    <source>
        <strain evidence="2">BL</strain>
    </source>
</reference>
<proteinExistence type="predicted"/>
<evidence type="ECO:0000256" key="1">
    <source>
        <dbReference type="SAM" id="MobiDB-lite"/>
    </source>
</evidence>
<dbReference type="AlphaFoldDB" id="A0A9X3YMF3"/>
<feature type="compositionally biased region" description="Basic and acidic residues" evidence="1">
    <location>
        <begin position="152"/>
        <end position="166"/>
    </location>
</feature>
<feature type="region of interest" description="Disordered" evidence="1">
    <location>
        <begin position="178"/>
        <end position="221"/>
    </location>
</feature>
<accession>A0A9X3YMF3</accession>
<dbReference type="InterPro" id="IPR031325">
    <property type="entry name" value="RHS_repeat"/>
</dbReference>